<keyword evidence="3" id="KW-1185">Reference proteome</keyword>
<name>A0A364NPG6_9GAMM</name>
<accession>A0A364NPG6</accession>
<feature type="chain" id="PRO_5017032897" evidence="1">
    <location>
        <begin position="27"/>
        <end position="152"/>
    </location>
</feature>
<evidence type="ECO:0000313" key="3">
    <source>
        <dbReference type="Proteomes" id="UP000250744"/>
    </source>
</evidence>
<organism evidence="2 3">
    <name type="scientific">Nitrincola tibetensis</name>
    <dbReference type="NCBI Taxonomy" id="2219697"/>
    <lineage>
        <taxon>Bacteria</taxon>
        <taxon>Pseudomonadati</taxon>
        <taxon>Pseudomonadota</taxon>
        <taxon>Gammaproteobacteria</taxon>
        <taxon>Oceanospirillales</taxon>
        <taxon>Oceanospirillaceae</taxon>
        <taxon>Nitrincola</taxon>
    </lineage>
</organism>
<reference evidence="2 3" key="1">
    <citation type="submission" date="2018-06" db="EMBL/GenBank/DDBJ databases">
        <title>Nitrincola tibetense sp. nov., isolated from Lake XuguoCo on Tibetan Plateau.</title>
        <authorList>
            <person name="Xing P."/>
        </authorList>
    </citation>
    <scope>NUCLEOTIDE SEQUENCE [LARGE SCALE GENOMIC DNA]</scope>
    <source>
        <strain evidence="3">xg18</strain>
    </source>
</reference>
<dbReference type="InterPro" id="IPR007332">
    <property type="entry name" value="DUF411"/>
</dbReference>
<dbReference type="AlphaFoldDB" id="A0A364NPG6"/>
<dbReference type="Proteomes" id="UP000250744">
    <property type="component" value="Unassembled WGS sequence"/>
</dbReference>
<dbReference type="InterPro" id="IPR036249">
    <property type="entry name" value="Thioredoxin-like_sf"/>
</dbReference>
<dbReference type="RefSeq" id="WP_112158325.1">
    <property type="nucleotide sequence ID" value="NZ_QKRX01000003.1"/>
</dbReference>
<sequence length="152" mass="16703">MKMTIKFVNPWLVSIALLLFAGISSAQPLMQVYKSETCGCCNDWVEHIEAAGIRVQSTNLRDMNRQKEALGVPMALASCHTAVIDGYVIEGHVPAKDILRMLSEKPAIKGLTVPGMPHGSPGMETGRIDSYEVLTFQAEDPSTEVWSRYPNP</sequence>
<comment type="caution">
    <text evidence="2">The sequence shown here is derived from an EMBL/GenBank/DDBJ whole genome shotgun (WGS) entry which is preliminary data.</text>
</comment>
<evidence type="ECO:0000256" key="1">
    <source>
        <dbReference type="SAM" id="SignalP"/>
    </source>
</evidence>
<protein>
    <submittedName>
        <fullName evidence="2">DUF411 domain-containing protein</fullName>
    </submittedName>
</protein>
<evidence type="ECO:0000313" key="2">
    <source>
        <dbReference type="EMBL" id="RAU18934.1"/>
    </source>
</evidence>
<dbReference type="EMBL" id="QKRX01000003">
    <property type="protein sequence ID" value="RAU18934.1"/>
    <property type="molecule type" value="Genomic_DNA"/>
</dbReference>
<gene>
    <name evidence="2" type="ORF">DN062_05510</name>
</gene>
<dbReference type="SUPFAM" id="SSF52833">
    <property type="entry name" value="Thioredoxin-like"/>
    <property type="match status" value="1"/>
</dbReference>
<dbReference type="OrthoDB" id="14727at2"/>
<keyword evidence="1" id="KW-0732">Signal</keyword>
<proteinExistence type="predicted"/>
<dbReference type="Pfam" id="PF04214">
    <property type="entry name" value="DUF411"/>
    <property type="match status" value="1"/>
</dbReference>
<feature type="signal peptide" evidence="1">
    <location>
        <begin position="1"/>
        <end position="26"/>
    </location>
</feature>